<name>A0A016RXJ8_9BILA</name>
<keyword evidence="2" id="KW-1185">Reference proteome</keyword>
<sequence length="102" mass="11656">MNYVVCSTKENSLEKFEEKRNCVVGETLRSRHAAALRPGYTATAWRFLLLLTFGSCRALPYSRVYFDREWLVFLPGPPSYLTTGFTTTLFPRHLPILHGPSS</sequence>
<organism evidence="1 2">
    <name type="scientific">Ancylostoma ceylanicum</name>
    <dbReference type="NCBI Taxonomy" id="53326"/>
    <lineage>
        <taxon>Eukaryota</taxon>
        <taxon>Metazoa</taxon>
        <taxon>Ecdysozoa</taxon>
        <taxon>Nematoda</taxon>
        <taxon>Chromadorea</taxon>
        <taxon>Rhabditida</taxon>
        <taxon>Rhabditina</taxon>
        <taxon>Rhabditomorpha</taxon>
        <taxon>Strongyloidea</taxon>
        <taxon>Ancylostomatidae</taxon>
        <taxon>Ancylostomatinae</taxon>
        <taxon>Ancylostoma</taxon>
    </lineage>
</organism>
<dbReference type="EMBL" id="JARK01001688">
    <property type="protein sequence ID" value="EYB82719.1"/>
    <property type="molecule type" value="Genomic_DNA"/>
</dbReference>
<evidence type="ECO:0000313" key="1">
    <source>
        <dbReference type="EMBL" id="EYB82719.1"/>
    </source>
</evidence>
<dbReference type="AlphaFoldDB" id="A0A016RXJ8"/>
<gene>
    <name evidence="1" type="primary">Acey_s0352.g3251</name>
    <name evidence="1" type="ORF">Y032_0352g3251</name>
</gene>
<evidence type="ECO:0000313" key="2">
    <source>
        <dbReference type="Proteomes" id="UP000024635"/>
    </source>
</evidence>
<accession>A0A016RXJ8</accession>
<comment type="caution">
    <text evidence="1">The sequence shown here is derived from an EMBL/GenBank/DDBJ whole genome shotgun (WGS) entry which is preliminary data.</text>
</comment>
<reference evidence="2" key="1">
    <citation type="journal article" date="2015" name="Nat. Genet.">
        <title>The genome and transcriptome of the zoonotic hookworm Ancylostoma ceylanicum identify infection-specific gene families.</title>
        <authorList>
            <person name="Schwarz E.M."/>
            <person name="Hu Y."/>
            <person name="Antoshechkin I."/>
            <person name="Miller M.M."/>
            <person name="Sternberg P.W."/>
            <person name="Aroian R.V."/>
        </authorList>
    </citation>
    <scope>NUCLEOTIDE SEQUENCE</scope>
    <source>
        <strain evidence="2">HY135</strain>
    </source>
</reference>
<proteinExistence type="predicted"/>
<dbReference type="Proteomes" id="UP000024635">
    <property type="component" value="Unassembled WGS sequence"/>
</dbReference>
<protein>
    <submittedName>
        <fullName evidence="1">Uncharacterized protein</fullName>
    </submittedName>
</protein>